<dbReference type="EMBL" id="CM000834">
    <property type="protein sequence ID" value="KRH77944.1"/>
    <property type="molecule type" value="Genomic_DNA"/>
</dbReference>
<dbReference type="InParanoid" id="K7K5M2"/>
<evidence type="ECO:0000313" key="4">
    <source>
        <dbReference type="Proteomes" id="UP000008827"/>
    </source>
</evidence>
<protein>
    <submittedName>
        <fullName evidence="2 3">Uncharacterized protein</fullName>
    </submittedName>
</protein>
<accession>K7K5M2</accession>
<dbReference type="PaxDb" id="3847-GLYMA01G45460.1"/>
<reference evidence="2 3" key="1">
    <citation type="journal article" date="2010" name="Nature">
        <title>Genome sequence of the palaeopolyploid soybean.</title>
        <authorList>
            <person name="Schmutz J."/>
            <person name="Cannon S.B."/>
            <person name="Schlueter J."/>
            <person name="Ma J."/>
            <person name="Mitros T."/>
            <person name="Nelson W."/>
            <person name="Hyten D.L."/>
            <person name="Song Q."/>
            <person name="Thelen J.J."/>
            <person name="Cheng J."/>
            <person name="Xu D."/>
            <person name="Hellsten U."/>
            <person name="May G.D."/>
            <person name="Yu Y."/>
            <person name="Sakurai T."/>
            <person name="Umezawa T."/>
            <person name="Bhattacharyya M.K."/>
            <person name="Sandhu D."/>
            <person name="Valliyodan B."/>
            <person name="Lindquist E."/>
            <person name="Peto M."/>
            <person name="Grant D."/>
            <person name="Shu S."/>
            <person name="Goodstein D."/>
            <person name="Barry K."/>
            <person name="Futrell-Griggs M."/>
            <person name="Abernathy B."/>
            <person name="Du J."/>
            <person name="Tian Z."/>
            <person name="Zhu L."/>
            <person name="Gill N."/>
            <person name="Joshi T."/>
            <person name="Libault M."/>
            <person name="Sethuraman A."/>
            <person name="Zhang X.-C."/>
            <person name="Shinozaki K."/>
            <person name="Nguyen H.T."/>
            <person name="Wing R.A."/>
            <person name="Cregan P."/>
            <person name="Specht J."/>
            <person name="Grimwood J."/>
            <person name="Rokhsar D."/>
            <person name="Stacey G."/>
            <person name="Shoemaker R.C."/>
            <person name="Jackson S.A."/>
        </authorList>
    </citation>
    <scope>NUCLEOTIDE SEQUENCE</scope>
    <source>
        <strain evidence="3">cv. Williams 82</strain>
        <tissue evidence="2">Callus</tissue>
    </source>
</reference>
<dbReference type="Gramene" id="KRH77944">
    <property type="protein sequence ID" value="KRH77944"/>
    <property type="gene ID" value="GLYMA_01G243500"/>
</dbReference>
<keyword evidence="1" id="KW-0472">Membrane</keyword>
<evidence type="ECO:0000313" key="2">
    <source>
        <dbReference type="EMBL" id="KRH77944.1"/>
    </source>
</evidence>
<evidence type="ECO:0000256" key="1">
    <source>
        <dbReference type="SAM" id="Phobius"/>
    </source>
</evidence>
<organism evidence="2">
    <name type="scientific">Glycine max</name>
    <name type="common">Soybean</name>
    <name type="synonym">Glycine hispida</name>
    <dbReference type="NCBI Taxonomy" id="3847"/>
    <lineage>
        <taxon>Eukaryota</taxon>
        <taxon>Viridiplantae</taxon>
        <taxon>Streptophyta</taxon>
        <taxon>Embryophyta</taxon>
        <taxon>Tracheophyta</taxon>
        <taxon>Spermatophyta</taxon>
        <taxon>Magnoliopsida</taxon>
        <taxon>eudicotyledons</taxon>
        <taxon>Gunneridae</taxon>
        <taxon>Pentapetalae</taxon>
        <taxon>rosids</taxon>
        <taxon>fabids</taxon>
        <taxon>Fabales</taxon>
        <taxon>Fabaceae</taxon>
        <taxon>Papilionoideae</taxon>
        <taxon>50 kb inversion clade</taxon>
        <taxon>NPAAA clade</taxon>
        <taxon>indigoferoid/millettioid clade</taxon>
        <taxon>Phaseoleae</taxon>
        <taxon>Glycine</taxon>
        <taxon>Glycine subgen. Soja</taxon>
    </lineage>
</organism>
<reference evidence="3" key="2">
    <citation type="submission" date="2018-02" db="UniProtKB">
        <authorList>
            <consortium name="EnsemblPlants"/>
        </authorList>
    </citation>
    <scope>IDENTIFICATION</scope>
    <source>
        <strain evidence="3">Williams 82</strain>
    </source>
</reference>
<gene>
    <name evidence="2" type="ORF">GLYMA_01G243500</name>
</gene>
<name>K7K5M2_SOYBN</name>
<sequence length="97" mass="10924">MVGLNWDDLVQGVCGSVSSSWLMIIGLCCICSWYGTVHGWQRKHNETTRLIPREDGGFCGESIALLESYNGGHLHAWLGGLRTWFCDASLMIRWCEM</sequence>
<dbReference type="EnsemblPlants" id="KRH77944">
    <property type="protein sequence ID" value="KRH77944"/>
    <property type="gene ID" value="GLYMA_01G243500"/>
</dbReference>
<keyword evidence="4" id="KW-1185">Reference proteome</keyword>
<evidence type="ECO:0000313" key="3">
    <source>
        <dbReference type="EnsemblPlants" id="KRH77944"/>
    </source>
</evidence>
<reference evidence="2" key="3">
    <citation type="submission" date="2018-07" db="EMBL/GenBank/DDBJ databases">
        <title>WGS assembly of Glycine max.</title>
        <authorList>
            <person name="Schmutz J."/>
            <person name="Cannon S."/>
            <person name="Schlueter J."/>
            <person name="Ma J."/>
            <person name="Mitros T."/>
            <person name="Nelson W."/>
            <person name="Hyten D."/>
            <person name="Song Q."/>
            <person name="Thelen J."/>
            <person name="Cheng J."/>
            <person name="Xu D."/>
            <person name="Hellsten U."/>
            <person name="May G."/>
            <person name="Yu Y."/>
            <person name="Sakurai T."/>
            <person name="Umezawa T."/>
            <person name="Bhattacharyya M."/>
            <person name="Sandhu D."/>
            <person name="Valliyodan B."/>
            <person name="Lindquist E."/>
            <person name="Peto M."/>
            <person name="Grant D."/>
            <person name="Shu S."/>
            <person name="Goodstein D."/>
            <person name="Barry K."/>
            <person name="Futrell-Griggs M."/>
            <person name="Abernathy B."/>
            <person name="Du J."/>
            <person name="Tian Z."/>
            <person name="Zhu L."/>
            <person name="Gill N."/>
            <person name="Joshi T."/>
            <person name="Libault M."/>
            <person name="Sethuraman A."/>
            <person name="Zhang X."/>
            <person name="Shinozaki K."/>
            <person name="Nguyen H."/>
            <person name="Wing R."/>
            <person name="Cregan P."/>
            <person name="Specht J."/>
            <person name="Grimwood J."/>
            <person name="Rokhsar D."/>
            <person name="Stacey G."/>
            <person name="Shoemaker R."/>
            <person name="Jackson S."/>
        </authorList>
    </citation>
    <scope>NUCLEOTIDE SEQUENCE</scope>
    <source>
        <tissue evidence="2">Callus</tissue>
    </source>
</reference>
<keyword evidence="1" id="KW-1133">Transmembrane helix</keyword>
<dbReference type="AlphaFoldDB" id="K7K5M2"/>
<feature type="transmembrane region" description="Helical" evidence="1">
    <location>
        <begin position="20"/>
        <end position="40"/>
    </location>
</feature>
<proteinExistence type="predicted"/>
<dbReference type="Proteomes" id="UP000008827">
    <property type="component" value="Chromosome 1"/>
</dbReference>
<keyword evidence="1" id="KW-0812">Transmembrane</keyword>
<dbReference type="HOGENOM" id="CLU_2350834_0_0_1"/>